<name>A0A9D4KZI9_DREPO</name>
<gene>
    <name evidence="1" type="ORF">DPMN_091439</name>
</gene>
<sequence length="69" mass="7878">MVFKKRATVLCVDASHRMAGEPWRQTLNSPHRYLDCIASVKHKPQIEEYVALVVVGQAIEVKVHLTTDY</sequence>
<evidence type="ECO:0000313" key="2">
    <source>
        <dbReference type="Proteomes" id="UP000828390"/>
    </source>
</evidence>
<dbReference type="AlphaFoldDB" id="A0A9D4KZI9"/>
<accession>A0A9D4KZI9</accession>
<protein>
    <submittedName>
        <fullName evidence="1">Uncharacterized protein</fullName>
    </submittedName>
</protein>
<evidence type="ECO:0000313" key="1">
    <source>
        <dbReference type="EMBL" id="KAH3849050.1"/>
    </source>
</evidence>
<keyword evidence="2" id="KW-1185">Reference proteome</keyword>
<comment type="caution">
    <text evidence="1">The sequence shown here is derived from an EMBL/GenBank/DDBJ whole genome shotgun (WGS) entry which is preliminary data.</text>
</comment>
<dbReference type="EMBL" id="JAIWYP010000003">
    <property type="protein sequence ID" value="KAH3849050.1"/>
    <property type="molecule type" value="Genomic_DNA"/>
</dbReference>
<dbReference type="Proteomes" id="UP000828390">
    <property type="component" value="Unassembled WGS sequence"/>
</dbReference>
<organism evidence="1 2">
    <name type="scientific">Dreissena polymorpha</name>
    <name type="common">Zebra mussel</name>
    <name type="synonym">Mytilus polymorpha</name>
    <dbReference type="NCBI Taxonomy" id="45954"/>
    <lineage>
        <taxon>Eukaryota</taxon>
        <taxon>Metazoa</taxon>
        <taxon>Spiralia</taxon>
        <taxon>Lophotrochozoa</taxon>
        <taxon>Mollusca</taxon>
        <taxon>Bivalvia</taxon>
        <taxon>Autobranchia</taxon>
        <taxon>Heteroconchia</taxon>
        <taxon>Euheterodonta</taxon>
        <taxon>Imparidentia</taxon>
        <taxon>Neoheterodontei</taxon>
        <taxon>Myida</taxon>
        <taxon>Dreissenoidea</taxon>
        <taxon>Dreissenidae</taxon>
        <taxon>Dreissena</taxon>
    </lineage>
</organism>
<proteinExistence type="predicted"/>
<reference evidence="1" key="1">
    <citation type="journal article" date="2019" name="bioRxiv">
        <title>The Genome of the Zebra Mussel, Dreissena polymorpha: A Resource for Invasive Species Research.</title>
        <authorList>
            <person name="McCartney M.A."/>
            <person name="Auch B."/>
            <person name="Kono T."/>
            <person name="Mallez S."/>
            <person name="Zhang Y."/>
            <person name="Obille A."/>
            <person name="Becker A."/>
            <person name="Abrahante J.E."/>
            <person name="Garbe J."/>
            <person name="Badalamenti J.P."/>
            <person name="Herman A."/>
            <person name="Mangelson H."/>
            <person name="Liachko I."/>
            <person name="Sullivan S."/>
            <person name="Sone E.D."/>
            <person name="Koren S."/>
            <person name="Silverstein K.A.T."/>
            <person name="Beckman K.B."/>
            <person name="Gohl D.M."/>
        </authorList>
    </citation>
    <scope>NUCLEOTIDE SEQUENCE</scope>
    <source>
        <strain evidence="1">Duluth1</strain>
        <tissue evidence="1">Whole animal</tissue>
    </source>
</reference>
<reference evidence="1" key="2">
    <citation type="submission" date="2020-11" db="EMBL/GenBank/DDBJ databases">
        <authorList>
            <person name="McCartney M.A."/>
            <person name="Auch B."/>
            <person name="Kono T."/>
            <person name="Mallez S."/>
            <person name="Becker A."/>
            <person name="Gohl D.M."/>
            <person name="Silverstein K.A.T."/>
            <person name="Koren S."/>
            <person name="Bechman K.B."/>
            <person name="Herman A."/>
            <person name="Abrahante J.E."/>
            <person name="Garbe J."/>
        </authorList>
    </citation>
    <scope>NUCLEOTIDE SEQUENCE</scope>
    <source>
        <strain evidence="1">Duluth1</strain>
        <tissue evidence="1">Whole animal</tissue>
    </source>
</reference>